<dbReference type="AlphaFoldDB" id="A0A8J2ZAN4"/>
<dbReference type="Gene3D" id="2.60.120.620">
    <property type="entry name" value="q2cbj1_9rhob like domain"/>
    <property type="match status" value="1"/>
</dbReference>
<evidence type="ECO:0000313" key="2">
    <source>
        <dbReference type="Proteomes" id="UP000597507"/>
    </source>
</evidence>
<sequence>MEREIRTVGPTGVAETVGAALLAQGFAHVRAPRMRALLEAAGAADWEGFAASWDDLGLDTYMADGGRYRRRRFACFAATPAGIRRKPHQPHYQSRDYNPLNGGIERWFEPVTEAIAAHPTMRAVLATCHRLFDRLTPPGTRPDSWHVEVHQFRIEARPGEAGRPTPEGMHRDGVDWVLVLLVRRENVASGETSIHDLQRRPLGSFTLAEPMDAALVDDNRCYHGVTPVLPVDPARPAYRDVLVVTFRRG</sequence>
<gene>
    <name evidence="1" type="ORF">GCM10010964_20240</name>
</gene>
<dbReference type="SMR" id="A0A8J2ZAN4"/>
<dbReference type="EMBL" id="BMKS01000005">
    <property type="protein sequence ID" value="GGG32260.1"/>
    <property type="molecule type" value="Genomic_DNA"/>
</dbReference>
<accession>A0A8J2ZAN4</accession>
<dbReference type="Proteomes" id="UP000597507">
    <property type="component" value="Unassembled WGS sequence"/>
</dbReference>
<protein>
    <recommendedName>
        <fullName evidence="3">2OG-Fe dioxygenase family protein</fullName>
    </recommendedName>
</protein>
<dbReference type="GO" id="GO:0051213">
    <property type="term" value="F:dioxygenase activity"/>
    <property type="evidence" value="ECO:0007669"/>
    <property type="project" value="InterPro"/>
</dbReference>
<evidence type="ECO:0008006" key="3">
    <source>
        <dbReference type="Google" id="ProtNLM"/>
    </source>
</evidence>
<comment type="caution">
    <text evidence="1">The sequence shown here is derived from an EMBL/GenBank/DDBJ whole genome shotgun (WGS) entry which is preliminary data.</text>
</comment>
<proteinExistence type="predicted"/>
<name>A0A8J2ZAN4_9PROT</name>
<evidence type="ECO:0000313" key="1">
    <source>
        <dbReference type="EMBL" id="GGG32260.1"/>
    </source>
</evidence>
<organism evidence="1 2">
    <name type="scientific">Caldovatus sediminis</name>
    <dbReference type="NCBI Taxonomy" id="2041189"/>
    <lineage>
        <taxon>Bacteria</taxon>
        <taxon>Pseudomonadati</taxon>
        <taxon>Pseudomonadota</taxon>
        <taxon>Alphaproteobacteria</taxon>
        <taxon>Acetobacterales</taxon>
        <taxon>Roseomonadaceae</taxon>
        <taxon>Caldovatus</taxon>
    </lineage>
</organism>
<dbReference type="InterPro" id="IPR018724">
    <property type="entry name" value="2OG-Fe_dioxygenase"/>
</dbReference>
<dbReference type="RefSeq" id="WP_188899908.1">
    <property type="nucleotide sequence ID" value="NZ_BMKS01000005.1"/>
</dbReference>
<dbReference type="Pfam" id="PF10014">
    <property type="entry name" value="2OG-Fe_Oxy_2"/>
    <property type="match status" value="1"/>
</dbReference>
<reference evidence="1 2" key="1">
    <citation type="journal article" date="2014" name="Int. J. Syst. Evol. Microbiol.">
        <title>Complete genome sequence of Corynebacterium casei LMG S-19264T (=DSM 44701T), isolated from a smear-ripened cheese.</title>
        <authorList>
            <consortium name="US DOE Joint Genome Institute (JGI-PGF)"/>
            <person name="Walter F."/>
            <person name="Albersmeier A."/>
            <person name="Kalinowski J."/>
            <person name="Ruckert C."/>
        </authorList>
    </citation>
    <scope>NUCLEOTIDE SEQUENCE [LARGE SCALE GENOMIC DNA]</scope>
    <source>
        <strain evidence="1 2">CGMCC 1.16330</strain>
    </source>
</reference>
<keyword evidence="2" id="KW-1185">Reference proteome</keyword>